<dbReference type="PRINTS" id="PR00819">
    <property type="entry name" value="CBXCFQXSUPER"/>
</dbReference>
<evidence type="ECO:0000256" key="3">
    <source>
        <dbReference type="ARBA" id="ARBA00022840"/>
    </source>
</evidence>
<evidence type="ECO:0000256" key="1">
    <source>
        <dbReference type="ARBA" id="ARBA00010378"/>
    </source>
</evidence>
<evidence type="ECO:0000313" key="4">
    <source>
        <dbReference type="EMBL" id="CAK0778143.1"/>
    </source>
</evidence>
<dbReference type="GO" id="GO:0016887">
    <property type="term" value="F:ATP hydrolysis activity"/>
    <property type="evidence" value="ECO:0007669"/>
    <property type="project" value="InterPro"/>
</dbReference>
<evidence type="ECO:0000256" key="2">
    <source>
        <dbReference type="ARBA" id="ARBA00022741"/>
    </source>
</evidence>
<comment type="similarity">
    <text evidence="1">Belongs to the CbxX/CfxQ family.</text>
</comment>
<evidence type="ECO:0000313" key="5">
    <source>
        <dbReference type="Proteomes" id="UP001314263"/>
    </source>
</evidence>
<dbReference type="InterPro" id="IPR050773">
    <property type="entry name" value="CbxX/CfxQ_RuBisCO_ESX"/>
</dbReference>
<name>A0AAV1I1U5_9CHLO</name>
<comment type="caution">
    <text evidence="4">The sequence shown here is derived from an EMBL/GenBank/DDBJ whole genome shotgun (WGS) entry which is preliminary data.</text>
</comment>
<dbReference type="Pfam" id="PF00004">
    <property type="entry name" value="AAA"/>
    <property type="match status" value="1"/>
</dbReference>
<dbReference type="PANTHER" id="PTHR43392:SF2">
    <property type="entry name" value="AAA-TYPE ATPASE FAMILY PROTEIN _ ANKYRIN REPEAT FAMILY PROTEIN"/>
    <property type="match status" value="1"/>
</dbReference>
<dbReference type="EMBL" id="CAUYUE010000005">
    <property type="protein sequence ID" value="CAK0778143.1"/>
    <property type="molecule type" value="Genomic_DNA"/>
</dbReference>
<dbReference type="InterPro" id="IPR003959">
    <property type="entry name" value="ATPase_AAA_core"/>
</dbReference>
<dbReference type="SUPFAM" id="SSF52540">
    <property type="entry name" value="P-loop containing nucleoside triphosphate hydrolases"/>
    <property type="match status" value="1"/>
</dbReference>
<keyword evidence="5" id="KW-1185">Reference proteome</keyword>
<sequence length="311" mass="33724">MPELDEYSAIIARIEKQRRLIGSARGYNIAAAAMESILNDSTHGLCRVQGRNEVTDRLAGLLVAFSHDYRVASSTFMNFALMAGPGSGKTRLGQVIAFVFRKSLIMTGGNLALVTRGDLVGTHVGETAVKTRKRLISSLEGVLFIDEAYSLGRCDGRQDEFGIEAVTELVNFLDKAAGLIVVIVAGYQDKMQRCFFGSNEGLDRRFPYKFVLAPLGATQLVGILGDRLQNKGLVVKPDTQIFLTEVVEFLLRKHLLPNGAGDMQNIADAIVRTAHAVTGVSWGKSPTDTEAIIMGSIDEHLSPRQVALSVA</sequence>
<dbReference type="Gene3D" id="3.40.50.300">
    <property type="entry name" value="P-loop containing nucleotide triphosphate hydrolases"/>
    <property type="match status" value="1"/>
</dbReference>
<reference evidence="4 5" key="1">
    <citation type="submission" date="2023-10" db="EMBL/GenBank/DDBJ databases">
        <authorList>
            <person name="Maclean D."/>
            <person name="Macfadyen A."/>
        </authorList>
    </citation>
    <scope>NUCLEOTIDE SEQUENCE [LARGE SCALE GENOMIC DNA]</scope>
</reference>
<dbReference type="GO" id="GO:0005524">
    <property type="term" value="F:ATP binding"/>
    <property type="evidence" value="ECO:0007669"/>
    <property type="project" value="UniProtKB-KW"/>
</dbReference>
<organism evidence="4 5">
    <name type="scientific">Coccomyxa viridis</name>
    <dbReference type="NCBI Taxonomy" id="1274662"/>
    <lineage>
        <taxon>Eukaryota</taxon>
        <taxon>Viridiplantae</taxon>
        <taxon>Chlorophyta</taxon>
        <taxon>core chlorophytes</taxon>
        <taxon>Trebouxiophyceae</taxon>
        <taxon>Trebouxiophyceae incertae sedis</taxon>
        <taxon>Coccomyxaceae</taxon>
        <taxon>Coccomyxa</taxon>
    </lineage>
</organism>
<gene>
    <name evidence="4" type="ORF">CVIRNUC_004569</name>
</gene>
<dbReference type="Proteomes" id="UP001314263">
    <property type="component" value="Unassembled WGS sequence"/>
</dbReference>
<keyword evidence="2" id="KW-0547">Nucleotide-binding</keyword>
<accession>A0AAV1I1U5</accession>
<dbReference type="AlphaFoldDB" id="A0AAV1I1U5"/>
<dbReference type="InterPro" id="IPR027417">
    <property type="entry name" value="P-loop_NTPase"/>
</dbReference>
<dbReference type="PANTHER" id="PTHR43392">
    <property type="entry name" value="AAA-TYPE ATPASE FAMILY PROTEIN / ANKYRIN REPEAT FAMILY PROTEIN"/>
    <property type="match status" value="1"/>
</dbReference>
<protein>
    <submittedName>
        <fullName evidence="4">Uncharacterized protein</fullName>
    </submittedName>
</protein>
<dbReference type="InterPro" id="IPR000641">
    <property type="entry name" value="CbxX/CfxQ"/>
</dbReference>
<proteinExistence type="inferred from homology"/>
<keyword evidence="3" id="KW-0067">ATP-binding</keyword>